<dbReference type="Proteomes" id="UP000515788">
    <property type="component" value="Chromosome 3"/>
</dbReference>
<dbReference type="OrthoDB" id="10265994at2759"/>
<dbReference type="Pfam" id="PF07039">
    <property type="entry name" value="SGF29_Tudor"/>
    <property type="match status" value="1"/>
</dbReference>
<evidence type="ECO:0000256" key="1">
    <source>
        <dbReference type="ARBA" id="ARBA00004123"/>
    </source>
</evidence>
<evidence type="ECO:0000313" key="8">
    <source>
        <dbReference type="EMBL" id="QLL32105.1"/>
    </source>
</evidence>
<keyword evidence="5" id="KW-0175">Coiled coil</keyword>
<dbReference type="GO" id="GO:0000124">
    <property type="term" value="C:SAGA complex"/>
    <property type="evidence" value="ECO:0007669"/>
    <property type="project" value="InterPro"/>
</dbReference>
<accession>A0A7G3ZF19</accession>
<dbReference type="KEGG" id="tgb:HG536_0C02740"/>
<dbReference type="PANTHER" id="PTHR21539">
    <property type="entry name" value="SAGA-ASSOCIATED FACTOR 29"/>
    <property type="match status" value="1"/>
</dbReference>
<dbReference type="CDD" id="cd20394">
    <property type="entry name" value="Tudor_SGF29_rpt2"/>
    <property type="match status" value="1"/>
</dbReference>
<protein>
    <recommendedName>
        <fullName evidence="7">SGF29 C-terminal domain-containing protein</fullName>
    </recommendedName>
</protein>
<dbReference type="PANTHER" id="PTHR21539:SF0">
    <property type="entry name" value="SAGA-ASSOCIATED FACTOR 29"/>
    <property type="match status" value="1"/>
</dbReference>
<dbReference type="InterPro" id="IPR047288">
    <property type="entry name" value="Tudor_SGF29_rpt1"/>
</dbReference>
<name>A0A7G3ZF19_9SACH</name>
<comment type="subcellular location">
    <subcellularLocation>
        <location evidence="1">Nucleus</location>
    </subcellularLocation>
</comment>
<dbReference type="GeneID" id="59325242"/>
<evidence type="ECO:0000259" key="7">
    <source>
        <dbReference type="PROSITE" id="PS51518"/>
    </source>
</evidence>
<reference evidence="8 9" key="1">
    <citation type="submission" date="2020-06" db="EMBL/GenBank/DDBJ databases">
        <title>The yeast mating-type switching endonuclease HO is a domesticated member of an unorthodox homing genetic element family.</title>
        <authorList>
            <person name="Coughlan A.Y."/>
            <person name="Lombardi L."/>
            <person name="Braun-Galleani S."/>
            <person name="Martos A.R."/>
            <person name="Galeote V."/>
            <person name="Bigey F."/>
            <person name="Dequin S."/>
            <person name="Byrne K.P."/>
            <person name="Wolfe K.H."/>
        </authorList>
    </citation>
    <scope>NUCLEOTIDE SEQUENCE [LARGE SCALE GENOMIC DNA]</scope>
    <source>
        <strain evidence="8 9">CBS764</strain>
    </source>
</reference>
<dbReference type="AlphaFoldDB" id="A0A7G3ZF19"/>
<keyword evidence="9" id="KW-1185">Reference proteome</keyword>
<evidence type="ECO:0000256" key="5">
    <source>
        <dbReference type="SAM" id="Coils"/>
    </source>
</evidence>
<feature type="coiled-coil region" evidence="5">
    <location>
        <begin position="43"/>
        <end position="70"/>
    </location>
</feature>
<evidence type="ECO:0000256" key="2">
    <source>
        <dbReference type="ARBA" id="ARBA00023015"/>
    </source>
</evidence>
<keyword evidence="4" id="KW-0539">Nucleus</keyword>
<feature type="region of interest" description="Disordered" evidence="6">
    <location>
        <begin position="86"/>
        <end position="109"/>
    </location>
</feature>
<evidence type="ECO:0000256" key="3">
    <source>
        <dbReference type="ARBA" id="ARBA00023163"/>
    </source>
</evidence>
<feature type="domain" description="SGF29 C-terminal" evidence="7">
    <location>
        <begin position="125"/>
        <end position="262"/>
    </location>
</feature>
<evidence type="ECO:0000313" key="9">
    <source>
        <dbReference type="Proteomes" id="UP000515788"/>
    </source>
</evidence>
<dbReference type="InterPro" id="IPR047287">
    <property type="entry name" value="Tudor_SGF29_rpt2"/>
</dbReference>
<gene>
    <name evidence="8" type="ORF">HG536_0C02740</name>
</gene>
<evidence type="ECO:0000256" key="6">
    <source>
        <dbReference type="SAM" id="MobiDB-lite"/>
    </source>
</evidence>
<dbReference type="Gene3D" id="2.30.30.140">
    <property type="match status" value="2"/>
</dbReference>
<dbReference type="InterPro" id="IPR037802">
    <property type="entry name" value="SGF29"/>
</dbReference>
<sequence>MEEQWDLVISSLQDVYNANEVIPFDDDTNLKSINFGDVPTEKLQTHLKKLRTHEENVRRAQRLLEAVNSNLDNAIEYSTQMDVRSSATPVPVNHKREAASDSQPALEGSAAPQLGKCYWVSEYNPDGPLRVGSEVAYKPRKSGEGEWFQCEVVKISPDGLRFEVRDPEPDEMGNTGKLFKCNWKEIIYIPPEDSARSQIPNYPAGTKVLARYPETTTFYPAIVIGTKRDGVCRLKFDGEEEVDKEMEVARRLVLPFPTVSSLPTRK</sequence>
<evidence type="ECO:0000256" key="4">
    <source>
        <dbReference type="ARBA" id="ARBA00023242"/>
    </source>
</evidence>
<dbReference type="GO" id="GO:0005634">
    <property type="term" value="C:nucleus"/>
    <property type="evidence" value="ECO:0007669"/>
    <property type="project" value="UniProtKB-SubCell"/>
</dbReference>
<dbReference type="CDD" id="cd20393">
    <property type="entry name" value="Tudor_SGF29_rpt1"/>
    <property type="match status" value="1"/>
</dbReference>
<keyword evidence="3" id="KW-0804">Transcription</keyword>
<organism evidence="8 9">
    <name type="scientific">Torulaspora globosa</name>
    <dbReference type="NCBI Taxonomy" id="48254"/>
    <lineage>
        <taxon>Eukaryota</taxon>
        <taxon>Fungi</taxon>
        <taxon>Dikarya</taxon>
        <taxon>Ascomycota</taxon>
        <taxon>Saccharomycotina</taxon>
        <taxon>Saccharomycetes</taxon>
        <taxon>Saccharomycetales</taxon>
        <taxon>Saccharomycetaceae</taxon>
        <taxon>Torulaspora</taxon>
    </lineage>
</organism>
<dbReference type="InterPro" id="IPR010750">
    <property type="entry name" value="SGF29_tudor-like_dom"/>
</dbReference>
<keyword evidence="2" id="KW-0805">Transcription regulation</keyword>
<dbReference type="RefSeq" id="XP_037138780.1">
    <property type="nucleotide sequence ID" value="XM_037282885.1"/>
</dbReference>
<dbReference type="EMBL" id="CP059248">
    <property type="protein sequence ID" value="QLL32105.1"/>
    <property type="molecule type" value="Genomic_DNA"/>
</dbReference>
<dbReference type="FunFam" id="2.30.30.140:FF:000055">
    <property type="entry name" value="SAGA complex component"/>
    <property type="match status" value="1"/>
</dbReference>
<dbReference type="PROSITE" id="PS51518">
    <property type="entry name" value="SGF29_C"/>
    <property type="match status" value="1"/>
</dbReference>
<proteinExistence type="predicted"/>